<keyword evidence="8" id="KW-1185">Reference proteome</keyword>
<sequence>GWKRHAVGEERRSSPSLWRFSCAPHPPPPSFLPYPRPWLPKNSVGKGVCEKNRGCVLPLGSANTWVGSRIRVDLQSHSSASSFPHLEAKIRQTHSLARLLTSYAEQLLQEYVQHQGDPFGLPSFSPPGLPVPGLNSPAPTRSGLPTLERLQLDAAALNSLSPLLDTICHLQADLNPFACRLLRRLEDASHQSRALGSAVEVVLGVLGAAPGPPGPHPILPESPGVFLVKLLGYRVCGLYHEWVCCTEGDLDQLMQEGLG</sequence>
<dbReference type="AlphaFoldDB" id="A0A7N4NSW0"/>
<dbReference type="PANTHER" id="PTHR21353:SF2">
    <property type="entry name" value="CARDIOTROPHIN-1"/>
    <property type="match status" value="1"/>
</dbReference>
<dbReference type="GO" id="GO:0005125">
    <property type="term" value="F:cytokine activity"/>
    <property type="evidence" value="ECO:0007669"/>
    <property type="project" value="UniProtKB-KW"/>
</dbReference>
<keyword evidence="4" id="KW-0964">Secreted</keyword>
<dbReference type="GO" id="GO:0007399">
    <property type="term" value="P:nervous system development"/>
    <property type="evidence" value="ECO:0007669"/>
    <property type="project" value="UniProtKB-ARBA"/>
</dbReference>
<comment type="subcellular location">
    <subcellularLocation>
        <location evidence="1">Secreted</location>
    </subcellularLocation>
</comment>
<reference evidence="7 8" key="1">
    <citation type="journal article" date="2011" name="Proc. Natl. Acad. Sci. U.S.A.">
        <title>Genetic diversity and population structure of the endangered marsupial Sarcophilus harrisii (Tasmanian devil).</title>
        <authorList>
            <person name="Miller W."/>
            <person name="Hayes V.M."/>
            <person name="Ratan A."/>
            <person name="Petersen D.C."/>
            <person name="Wittekindt N.E."/>
            <person name="Miller J."/>
            <person name="Walenz B."/>
            <person name="Knight J."/>
            <person name="Qi J."/>
            <person name="Zhao F."/>
            <person name="Wang Q."/>
            <person name="Bedoya-Reina O.C."/>
            <person name="Katiyar N."/>
            <person name="Tomsho L.P."/>
            <person name="Kasson L.M."/>
            <person name="Hardie R.A."/>
            <person name="Woodbridge P."/>
            <person name="Tindall E.A."/>
            <person name="Bertelsen M.F."/>
            <person name="Dixon D."/>
            <person name="Pyecroft S."/>
            <person name="Helgen K.M."/>
            <person name="Lesk A.M."/>
            <person name="Pringle T.H."/>
            <person name="Patterson N."/>
            <person name="Zhang Y."/>
            <person name="Kreiss A."/>
            <person name="Woods G.M."/>
            <person name="Jones M.E."/>
            <person name="Schuster S.C."/>
        </authorList>
    </citation>
    <scope>NUCLEOTIDE SEQUENCE [LARGE SCALE GENOMIC DNA]</scope>
</reference>
<dbReference type="InParanoid" id="A0A7N4NSW0"/>
<dbReference type="InterPro" id="IPR010681">
    <property type="entry name" value="PRF/CT"/>
</dbReference>
<reference evidence="7" key="2">
    <citation type="submission" date="2025-08" db="UniProtKB">
        <authorList>
            <consortium name="Ensembl"/>
        </authorList>
    </citation>
    <scope>IDENTIFICATION</scope>
</reference>
<keyword evidence="3" id="KW-0202">Cytokine</keyword>
<dbReference type="FunFam" id="1.20.1250.10:FF:000027">
    <property type="entry name" value="Cardiotrophin 1"/>
    <property type="match status" value="1"/>
</dbReference>
<name>A0A7N4NSW0_SARHA</name>
<accession>A0A7N4NSW0</accession>
<dbReference type="Proteomes" id="UP000007648">
    <property type="component" value="Unassembled WGS sequence"/>
</dbReference>
<comment type="similarity">
    <text evidence="2">Belongs to the IL-6 superfamily.</text>
</comment>
<evidence type="ECO:0000256" key="1">
    <source>
        <dbReference type="ARBA" id="ARBA00004613"/>
    </source>
</evidence>
<dbReference type="Gene3D" id="1.20.1250.10">
    <property type="match status" value="1"/>
</dbReference>
<dbReference type="PANTHER" id="PTHR21353">
    <property type="match status" value="1"/>
</dbReference>
<evidence type="ECO:0000256" key="4">
    <source>
        <dbReference type="ARBA" id="ARBA00022525"/>
    </source>
</evidence>
<organism evidence="7 8">
    <name type="scientific">Sarcophilus harrisii</name>
    <name type="common">Tasmanian devil</name>
    <name type="synonym">Sarcophilus laniarius</name>
    <dbReference type="NCBI Taxonomy" id="9305"/>
    <lineage>
        <taxon>Eukaryota</taxon>
        <taxon>Metazoa</taxon>
        <taxon>Chordata</taxon>
        <taxon>Craniata</taxon>
        <taxon>Vertebrata</taxon>
        <taxon>Euteleostomi</taxon>
        <taxon>Mammalia</taxon>
        <taxon>Metatheria</taxon>
        <taxon>Dasyuromorphia</taxon>
        <taxon>Dasyuridae</taxon>
        <taxon>Sarcophilus</taxon>
    </lineage>
</organism>
<protein>
    <recommendedName>
        <fullName evidence="6">Cardiotrophin-1</fullName>
    </recommendedName>
</protein>
<evidence type="ECO:0000256" key="3">
    <source>
        <dbReference type="ARBA" id="ARBA00022514"/>
    </source>
</evidence>
<evidence type="ECO:0000313" key="7">
    <source>
        <dbReference type="Ensembl" id="ENSSHAP00000027984.1"/>
    </source>
</evidence>
<evidence type="ECO:0000256" key="2">
    <source>
        <dbReference type="ARBA" id="ARBA00007432"/>
    </source>
</evidence>
<dbReference type="GeneTree" id="ENSGT00510000048856"/>
<dbReference type="GO" id="GO:0005615">
    <property type="term" value="C:extracellular space"/>
    <property type="evidence" value="ECO:0007669"/>
    <property type="project" value="UniProtKB-KW"/>
</dbReference>
<gene>
    <name evidence="7" type="primary">LOC100928781</name>
</gene>
<dbReference type="SUPFAM" id="SSF47266">
    <property type="entry name" value="4-helical cytokines"/>
    <property type="match status" value="1"/>
</dbReference>
<evidence type="ECO:0000256" key="5">
    <source>
        <dbReference type="ARBA" id="ARBA00057526"/>
    </source>
</evidence>
<evidence type="ECO:0000313" key="8">
    <source>
        <dbReference type="Proteomes" id="UP000007648"/>
    </source>
</evidence>
<dbReference type="FunCoup" id="A0A7N4NSW0">
    <property type="interactions" value="428"/>
</dbReference>
<dbReference type="GO" id="GO:0007166">
    <property type="term" value="P:cell surface receptor signaling pathway"/>
    <property type="evidence" value="ECO:0007669"/>
    <property type="project" value="TreeGrafter"/>
</dbReference>
<proteinExistence type="inferred from homology"/>
<comment type="function">
    <text evidence="5">Induces cardiac myocyte hypertrophy in vitro. Binds to and activates the ILST/gp130 receptor.</text>
</comment>
<reference evidence="7" key="3">
    <citation type="submission" date="2025-09" db="UniProtKB">
        <authorList>
            <consortium name="Ensembl"/>
        </authorList>
    </citation>
    <scope>IDENTIFICATION</scope>
</reference>
<evidence type="ECO:0000256" key="6">
    <source>
        <dbReference type="ARBA" id="ARBA00073297"/>
    </source>
</evidence>
<dbReference type="InterPro" id="IPR009079">
    <property type="entry name" value="4_helix_cytokine-like_core"/>
</dbReference>
<dbReference type="Ensembl" id="ENSSHAT00000031086.1">
    <property type="protein sequence ID" value="ENSSHAP00000027984.1"/>
    <property type="gene ID" value="ENSSHAG00000021480.1"/>
</dbReference>